<name>A0ABS5XHV8_9GAMM</name>
<evidence type="ECO:0000259" key="3">
    <source>
        <dbReference type="Pfam" id="PF07731"/>
    </source>
</evidence>
<evidence type="ECO:0000256" key="2">
    <source>
        <dbReference type="SAM" id="MobiDB-lite"/>
    </source>
</evidence>
<dbReference type="EMBL" id="JAGTIS010000007">
    <property type="protein sequence ID" value="MBT8767278.1"/>
    <property type="molecule type" value="Genomic_DNA"/>
</dbReference>
<reference evidence="4 5" key="1">
    <citation type="submission" date="2021-04" db="EMBL/GenBank/DDBJ databases">
        <title>Pseudomonas boanensis sp. nov., a bacterium isolated from river water used for household purposes in Boane District, Mozambique.</title>
        <authorList>
            <person name="Nicklasson M."/>
            <person name="Martin-Rodriguez A.J."/>
            <person name="Thorell K."/>
            <person name="Neves L."/>
            <person name="Mussagy A."/>
            <person name="Rydberg H.A."/>
            <person name="Hernroth B."/>
            <person name="Svensson-Stadler L."/>
            <person name="Sjoling A."/>
        </authorList>
    </citation>
    <scope>NUCLEOTIDE SEQUENCE [LARGE SCALE GENOMIC DNA]</scope>
    <source>
        <strain evidence="4 5">DB1</strain>
    </source>
</reference>
<keyword evidence="1" id="KW-0479">Metal-binding</keyword>
<evidence type="ECO:0000313" key="4">
    <source>
        <dbReference type="EMBL" id="MBT8767278.1"/>
    </source>
</evidence>
<sequence length="622" mass="69805">MKSPTRRSQGDHAPPPGRRIFLKATAAVLAIPAITQSFLVEGRGRRDDDEDDDERSNFVIPPSPPTIPWAIRLPDEITVLQPVVLDPTPTEAANTAAGEAGRAPHQRFSELGVAVACELRAKERPDWLFNPAYPLQRIWGYEGNVAGATTPGPTIFAHYGQPMVLRIHNELPQDHVGFGSPEIATHLHNAHVGSESDGFPGDFYSATKAGPTLASPGEFQDHHYGNIYAGVDEFQNAVGDPREALGTLFYHDHTFDFTAPNLYRGLFGFFFLFDDIDSGNERDPSPSALRLPSHPFDYPLSFSDKRFDPNGILYWDQVNPEGVLGDKVCVNGYIEPVLQVAARKYRFRLLNAGPSRFYELYLVSPQEREQTFTYIANDGNLLPAPLLDQTKVRLGVAERADIVVDFSRYPVGTELYLVNRLTHRPEDTRQPKDVREPGVRVLKIIVDRFPAEQDVSQVPPVLRPLRPLDPAEIASAPVRRWVFDRRNGLWAVNEQFFDPAFISARIRQGSAEVWELVNPEDGWDHPIHIHFEEGRILSKTVNGQNVPIPSHEQGRKDVYVLGENMTIRVFIRFRDFLGKYPMHCHNLIHEDHAMMVRFDIESDASSPSMSGESRTTTTGGLS</sequence>
<dbReference type="InterPro" id="IPR008972">
    <property type="entry name" value="Cupredoxin"/>
</dbReference>
<dbReference type="SUPFAM" id="SSF49503">
    <property type="entry name" value="Cupredoxins"/>
    <property type="match status" value="3"/>
</dbReference>
<keyword evidence="5" id="KW-1185">Reference proteome</keyword>
<proteinExistence type="predicted"/>
<dbReference type="InterPro" id="IPR002355">
    <property type="entry name" value="Cu_oxidase_Cu_BS"/>
</dbReference>
<feature type="domain" description="Plastocyanin-like" evidence="3">
    <location>
        <begin position="485"/>
        <end position="601"/>
    </location>
</feature>
<feature type="region of interest" description="Disordered" evidence="2">
    <location>
        <begin position="603"/>
        <end position="622"/>
    </location>
</feature>
<accession>A0ABS5XHV8</accession>
<dbReference type="InterPro" id="IPR011706">
    <property type="entry name" value="Cu-oxidase_C"/>
</dbReference>
<dbReference type="Gene3D" id="2.60.40.420">
    <property type="entry name" value="Cupredoxins - blue copper proteins"/>
    <property type="match status" value="3"/>
</dbReference>
<dbReference type="PANTHER" id="PTHR48267">
    <property type="entry name" value="CUPREDOXIN SUPERFAMILY PROTEIN"/>
    <property type="match status" value="1"/>
</dbReference>
<gene>
    <name evidence="4" type="ORF">J7302_14275</name>
</gene>
<dbReference type="Proteomes" id="UP001519667">
    <property type="component" value="Unassembled WGS sequence"/>
</dbReference>
<dbReference type="CDD" id="cd13889">
    <property type="entry name" value="CuRO_3_BOD"/>
    <property type="match status" value="1"/>
</dbReference>
<dbReference type="PROSITE" id="PS00080">
    <property type="entry name" value="MULTICOPPER_OXIDASE2"/>
    <property type="match status" value="1"/>
</dbReference>
<dbReference type="InterPro" id="IPR045087">
    <property type="entry name" value="Cu-oxidase_fam"/>
</dbReference>
<protein>
    <submittedName>
        <fullName evidence="4">Multicopper oxidase domain-containing protein</fullName>
    </submittedName>
</protein>
<organism evidence="4 5">
    <name type="scientific">Metapseudomonas boanensis</name>
    <dbReference type="NCBI Taxonomy" id="2822138"/>
    <lineage>
        <taxon>Bacteria</taxon>
        <taxon>Pseudomonadati</taxon>
        <taxon>Pseudomonadota</taxon>
        <taxon>Gammaproteobacteria</taxon>
        <taxon>Pseudomonadales</taxon>
        <taxon>Pseudomonadaceae</taxon>
        <taxon>Metapseudomonas</taxon>
    </lineage>
</organism>
<evidence type="ECO:0000256" key="1">
    <source>
        <dbReference type="ARBA" id="ARBA00022723"/>
    </source>
</evidence>
<dbReference type="Pfam" id="PF07731">
    <property type="entry name" value="Cu-oxidase_2"/>
    <property type="match status" value="1"/>
</dbReference>
<evidence type="ECO:0000313" key="5">
    <source>
        <dbReference type="Proteomes" id="UP001519667"/>
    </source>
</evidence>
<comment type="caution">
    <text evidence="4">The sequence shown here is derived from an EMBL/GenBank/DDBJ whole genome shotgun (WGS) entry which is preliminary data.</text>
</comment>
<dbReference type="PANTHER" id="PTHR48267:SF1">
    <property type="entry name" value="BILIRUBIN OXIDASE"/>
    <property type="match status" value="1"/>
</dbReference>